<sequence length="60" mass="6758">MFILLVGLHLVSVHGGTHQDDALRSVEDDQEHGRIRFRQESERDKETSQERLGEGATGTL</sequence>
<comment type="caution">
    <text evidence="2">The sequence shown here is derived from an EMBL/GenBank/DDBJ whole genome shotgun (WGS) entry which is preliminary data.</text>
</comment>
<evidence type="ECO:0000313" key="3">
    <source>
        <dbReference type="Proteomes" id="UP000193558"/>
    </source>
</evidence>
<name>A0A1X1CV59_9GAMM</name>
<dbReference type="AlphaFoldDB" id="A0A1X1CV59"/>
<evidence type="ECO:0000256" key="1">
    <source>
        <dbReference type="SAM" id="MobiDB-lite"/>
    </source>
</evidence>
<gene>
    <name evidence="2" type="ORF">HA51_16280</name>
</gene>
<proteinExistence type="predicted"/>
<reference evidence="2 3" key="1">
    <citation type="journal article" date="2017" name="Antonie Van Leeuwenhoek">
        <title>Phylogenomic resolution of the bacterial genus Pantoea and its relationship with Erwinia and Tatumella.</title>
        <authorList>
            <person name="Palmer M."/>
            <person name="Steenkamp E.T."/>
            <person name="Coetzee M.P."/>
            <person name="Chan W.Y."/>
            <person name="van Zyl E."/>
            <person name="De Maayer P."/>
            <person name="Coutinho T.A."/>
            <person name="Blom J."/>
            <person name="Smits T.H."/>
            <person name="Duffy B."/>
            <person name="Venter S.N."/>
        </authorList>
    </citation>
    <scope>NUCLEOTIDE SEQUENCE [LARGE SCALE GENOMIC DNA]</scope>
    <source>
        <strain evidence="2 3">LMG 26275</strain>
    </source>
</reference>
<dbReference type="EMBL" id="MLFR01000017">
    <property type="protein sequence ID" value="ORM68214.1"/>
    <property type="molecule type" value="Genomic_DNA"/>
</dbReference>
<dbReference type="Proteomes" id="UP000193558">
    <property type="component" value="Unassembled WGS sequence"/>
</dbReference>
<accession>A0A1X1CV59</accession>
<protein>
    <submittedName>
        <fullName evidence="2">Uncharacterized protein</fullName>
    </submittedName>
</protein>
<feature type="compositionally biased region" description="Basic and acidic residues" evidence="1">
    <location>
        <begin position="22"/>
        <end position="53"/>
    </location>
</feature>
<organism evidence="2 3">
    <name type="scientific">Pantoea rwandensis</name>
    <dbReference type="NCBI Taxonomy" id="1076550"/>
    <lineage>
        <taxon>Bacteria</taxon>
        <taxon>Pseudomonadati</taxon>
        <taxon>Pseudomonadota</taxon>
        <taxon>Gammaproteobacteria</taxon>
        <taxon>Enterobacterales</taxon>
        <taxon>Erwiniaceae</taxon>
        <taxon>Pantoea</taxon>
    </lineage>
</organism>
<evidence type="ECO:0000313" key="2">
    <source>
        <dbReference type="EMBL" id="ORM68214.1"/>
    </source>
</evidence>
<feature type="region of interest" description="Disordered" evidence="1">
    <location>
        <begin position="22"/>
        <end position="60"/>
    </location>
</feature>